<reference key="2">
    <citation type="submission" date="2011-02" db="EMBL/GenBank/DDBJ databases">
        <title>Genome sequence of Microbacterium testaceum StLB037.</title>
        <authorList>
            <person name="Morohoshi T."/>
            <person name="Wang W.Z."/>
            <person name="Someya N."/>
            <person name="Ikeda T."/>
        </authorList>
    </citation>
    <scope>NUCLEOTIDE SEQUENCE</scope>
    <source>
        <strain>StLB037</strain>
    </source>
</reference>
<dbReference type="AlphaFoldDB" id="E8N9D6"/>
<protein>
    <submittedName>
        <fullName evidence="1">Uncharacterized protein</fullName>
    </submittedName>
</protein>
<dbReference type="Proteomes" id="UP000008975">
    <property type="component" value="Chromosome"/>
</dbReference>
<sequence length="144" mass="15701">MTQSPSPSPLTWEEAKASTQATEREIVSLIPAEEVAAVDQLPEGSLLSCNEGGHAWLGGTKVTLVPGVHAEDVVRALETRFTDGRFDIRTRRNIDGDYEVQLLATSNERENYIISRYKADDTIDISSASPCFTLPEGVYPGGTF</sequence>
<reference evidence="1 2" key="1">
    <citation type="journal article" date="2011" name="J. Bacteriol.">
        <title>Genome sequence of Microbacterium testaceum StLB037, an N-acylhomoserine lactone-degrading bacterium isolated from potato leaves.</title>
        <authorList>
            <person name="Morohoshi T."/>
            <person name="Wang W.-Z."/>
            <person name="Someya N."/>
            <person name="Ikeda T."/>
        </authorList>
    </citation>
    <scope>NUCLEOTIDE SEQUENCE [LARGE SCALE GENOMIC DNA]</scope>
    <source>
        <strain evidence="1 2">StLB037</strain>
    </source>
</reference>
<dbReference type="RefSeq" id="WP_013585907.1">
    <property type="nucleotide sequence ID" value="NC_015125.1"/>
</dbReference>
<evidence type="ECO:0000313" key="1">
    <source>
        <dbReference type="EMBL" id="BAJ75782.1"/>
    </source>
</evidence>
<evidence type="ECO:0000313" key="2">
    <source>
        <dbReference type="Proteomes" id="UP000008975"/>
    </source>
</evidence>
<dbReference type="HOGENOM" id="CLU_1794312_0_0_11"/>
<gene>
    <name evidence="1" type="ordered locus">MTES_2818</name>
</gene>
<dbReference type="OrthoDB" id="5020006at2"/>
<dbReference type="KEGG" id="mts:MTES_2818"/>
<dbReference type="EMBL" id="AP012052">
    <property type="protein sequence ID" value="BAJ75782.1"/>
    <property type="molecule type" value="Genomic_DNA"/>
</dbReference>
<proteinExistence type="predicted"/>
<organism evidence="1 2">
    <name type="scientific">Microbacterium testaceum (strain StLB037)</name>
    <dbReference type="NCBI Taxonomy" id="979556"/>
    <lineage>
        <taxon>Bacteria</taxon>
        <taxon>Bacillati</taxon>
        <taxon>Actinomycetota</taxon>
        <taxon>Actinomycetes</taxon>
        <taxon>Micrococcales</taxon>
        <taxon>Microbacteriaceae</taxon>
        <taxon>Microbacterium</taxon>
    </lineage>
</organism>
<dbReference type="eggNOG" id="ENOG50348DI">
    <property type="taxonomic scope" value="Bacteria"/>
</dbReference>
<name>E8N9D6_MICTS</name>
<accession>E8N9D6</accession>
<dbReference type="STRING" id="979556.MTES_2818"/>